<name>A0AAE0RSS4_9BIVA</name>
<dbReference type="InterPro" id="IPR007842">
    <property type="entry name" value="HEPN_dom"/>
</dbReference>
<dbReference type="Proteomes" id="UP001195483">
    <property type="component" value="Unassembled WGS sequence"/>
</dbReference>
<keyword evidence="3" id="KW-1185">Reference proteome</keyword>
<dbReference type="PANTHER" id="PTHR46919">
    <property type="entry name" value="ZINC FINGER, C3HC4 TYPE (RING FINGER) FAMILY PROTEIN"/>
    <property type="match status" value="1"/>
</dbReference>
<dbReference type="SUPFAM" id="SSF81593">
    <property type="entry name" value="Nucleotidyltransferase substrate binding subunit/domain"/>
    <property type="match status" value="1"/>
</dbReference>
<dbReference type="InterPro" id="IPR036869">
    <property type="entry name" value="J_dom_sf"/>
</dbReference>
<dbReference type="Pfam" id="PF05168">
    <property type="entry name" value="HEPN"/>
    <property type="match status" value="1"/>
</dbReference>
<evidence type="ECO:0000313" key="2">
    <source>
        <dbReference type="EMBL" id="KAK3578919.1"/>
    </source>
</evidence>
<evidence type="ECO:0000259" key="1">
    <source>
        <dbReference type="SMART" id="SM00748"/>
    </source>
</evidence>
<dbReference type="PANTHER" id="PTHR46919:SF2">
    <property type="entry name" value="SACSIN"/>
    <property type="match status" value="1"/>
</dbReference>
<reference evidence="2" key="3">
    <citation type="submission" date="2023-05" db="EMBL/GenBank/DDBJ databases">
        <authorList>
            <person name="Smith C.H."/>
        </authorList>
    </citation>
    <scope>NUCLEOTIDE SEQUENCE</scope>
    <source>
        <strain evidence="2">CHS0354</strain>
        <tissue evidence="2">Mantle</tissue>
    </source>
</reference>
<dbReference type="EMBL" id="JAEAOA010002072">
    <property type="protein sequence ID" value="KAK3578919.1"/>
    <property type="molecule type" value="Genomic_DNA"/>
</dbReference>
<protein>
    <recommendedName>
        <fullName evidence="1">HEPN domain-containing protein</fullName>
    </recommendedName>
</protein>
<gene>
    <name evidence="2" type="ORF">CHS0354_035544</name>
</gene>
<reference evidence="2" key="2">
    <citation type="journal article" date="2021" name="Genome Biol. Evol.">
        <title>Developing a high-quality reference genome for a parasitic bivalve with doubly uniparental inheritance (Bivalvia: Unionida).</title>
        <authorList>
            <person name="Smith C.H."/>
        </authorList>
    </citation>
    <scope>NUCLEOTIDE SEQUENCE</scope>
    <source>
        <strain evidence="2">CHS0354</strain>
        <tissue evidence="2">Mantle</tissue>
    </source>
</reference>
<sequence>MKLVDFPFEIRKSMEDSGIKVDEVDPTAVVKFLKSHSSTEMNKCRLEINVPVASTRLSTVDNVRTVIRYIEKMENFSNEINQLPLLVTNDEFLRLYSSEKPVIISKFWDLFQHCSENFLHRELVSTCQSKTFKDTRVLCELDVSKVEKLLPSVLSPQQFKAGKDVYCNKLSDIIPNKIWIIRFWECFHEISVKYTEHGLQYSDRNAQMRNAKILEEWSFLPVKQNDKDTFILRPINQGFTIVDMFSFDSTSDLRIALQRLDLPRIDTSIFNECRLDSLSGILNSLVASHGKPLELLNCLYFHKEKIRSTDFAMQQCNSFLVYLTRHMSKLREVAEERWIRDRIKALPLHITQQGTATSLDGNENVLVIPIGMSTGGIGEWAAKTGHILLRQNSELDELHKFLGCVNSSNIDIYHTKILPRFDALPSQHHIEHLDYVSQTLLQTSQIHTNLKAEQRKLITVLKSTPFILTNEGMKCASKFYDPFHTVFSHMCDEGEFPPTPFNTINWNSFMKLAGLRTEVTGHMFVEFAEKVARKGAICVTKDVQEMSLILIRFLLDSESLTFQTAEYERIAKVKFIPAHIVSNELISTCKQYSDCKSLICFSKSIPASFEKLCWTSMSLLPTWAYKESEKWRVLSSRLGVESKPPIERVILHCQIICDTQKKVLFGKTPETFSTEFLKDVLESIYSYLLQHKNEDPDMKEKLKHTPLVLIPDSRILLPVRNIVIELSEEDAVEPYLYKAPVYYGKYHDLFSHLGAVKKVTCNHYFTVLEAIYHQQKGCNEKLLPNELRIVKKAIANLVKQLTSMAHKANDLDVGTLYFPNRDLILKDARSLIVSDLRSAEKRLVECKLDFFIGFIELEIEVPNPRPIINALPDCCRPKLLTEIAKNKIDMSKMTVLESSNNAECIEHFLHSAEFVHGIVRLVKHIQTDKKEQLTRNDEVKMDHDLRNLKVREVTGLYTYLALNGTIIQSSQEKETWSIDQKAAGNTIQYTLYFQSDSDKEMTAEQVFKMVVDGIYKMTTYCIEHSLGIVMTKILELHAILNCYMGTKSIDETLDMKQIDPYNSSQNLSRSIFPRPGTYVPKEFHAFLEQGFSEFQNHEYESLAYELEDDIRSPDNAEPVYIYVRIIKPLTDPSVSGIRKQYLIDVGYPEREHIRVYTYTLFKFERKQDPSSQELVSSDVLPVDSLPIDSTCSQIRNLLREAWNLATEERHRILRRLMLRWHPDRNIGQEEYCTRVFTYIREIVLRLDRGQSLEGVSTNKRNYEAMNAFTGTVYEDLGRRVNRRSEVYRQQHSEQENTFYHAHTRVHAGRSSCPVLPAPDQPNARRWILQAKKDLLSAKMFHPLVINVPAFNWICYHCQQAIEKALKAAVYANDANKVDLNCQQLVKIATKGCLSQDLVRLAGKMESCAGAETRMRYPDSISRTHIPAELYTDVHARTALEIAEEVIQLVDENYIN</sequence>
<reference evidence="2" key="1">
    <citation type="journal article" date="2021" name="Genome Biol. Evol.">
        <title>A High-Quality Reference Genome for a Parasitic Bivalve with Doubly Uniparental Inheritance (Bivalvia: Unionida).</title>
        <authorList>
            <person name="Smith C.H."/>
        </authorList>
    </citation>
    <scope>NUCLEOTIDE SEQUENCE</scope>
    <source>
        <strain evidence="2">CHS0354</strain>
    </source>
</reference>
<comment type="caution">
    <text evidence="2">The sequence shown here is derived from an EMBL/GenBank/DDBJ whole genome shotgun (WGS) entry which is preliminary data.</text>
</comment>
<dbReference type="SMART" id="SM00748">
    <property type="entry name" value="HEPN"/>
    <property type="match status" value="1"/>
</dbReference>
<organism evidence="2 3">
    <name type="scientific">Potamilus streckersoni</name>
    <dbReference type="NCBI Taxonomy" id="2493646"/>
    <lineage>
        <taxon>Eukaryota</taxon>
        <taxon>Metazoa</taxon>
        <taxon>Spiralia</taxon>
        <taxon>Lophotrochozoa</taxon>
        <taxon>Mollusca</taxon>
        <taxon>Bivalvia</taxon>
        <taxon>Autobranchia</taxon>
        <taxon>Heteroconchia</taxon>
        <taxon>Palaeoheterodonta</taxon>
        <taxon>Unionida</taxon>
        <taxon>Unionoidea</taxon>
        <taxon>Unionidae</taxon>
        <taxon>Ambleminae</taxon>
        <taxon>Lampsilini</taxon>
        <taxon>Potamilus</taxon>
    </lineage>
</organism>
<proteinExistence type="predicted"/>
<feature type="domain" description="HEPN" evidence="1">
    <location>
        <begin position="1327"/>
        <end position="1445"/>
    </location>
</feature>
<evidence type="ECO:0000313" key="3">
    <source>
        <dbReference type="Proteomes" id="UP001195483"/>
    </source>
</evidence>
<dbReference type="Gene3D" id="1.20.120.330">
    <property type="entry name" value="Nucleotidyltransferases domain 2"/>
    <property type="match status" value="1"/>
</dbReference>
<dbReference type="Gene3D" id="1.10.287.110">
    <property type="entry name" value="DnaJ domain"/>
    <property type="match status" value="1"/>
</dbReference>
<accession>A0AAE0RSS4</accession>